<dbReference type="InterPro" id="IPR006764">
    <property type="entry name" value="SAM_dep_MeTrfase_SAV2177_type"/>
</dbReference>
<keyword evidence="2" id="KW-1185">Reference proteome</keyword>
<gene>
    <name evidence="1" type="ORF">GCM10009716_16150</name>
</gene>
<dbReference type="SUPFAM" id="SSF53335">
    <property type="entry name" value="S-adenosyl-L-methionine-dependent methyltransferases"/>
    <property type="match status" value="1"/>
</dbReference>
<sequence>MTEQGFSADRIDTSRPHPARMYDYFLGGQDNYEVDRQAAEQLLQLGPGVVASARGNREFLQRAVRAVAEDGIDQFIDIGTGIPTSPNTHEIARSVTPDARVVYVDNDPIVATYAGAKLTNTGKTGFILGDLREPDVLLGHPVLRELVDFGRPVALLLVAVLHFVRDEEDPAALVAALTERLPAGSRLVLSHATGDLHDDEDLRKGTEVYRRATASMNLRSRDQVLRLFEGFDVQDPGVVQVPLWRPDGPVPEGEKLRQVALYGAVGVKR</sequence>
<dbReference type="RefSeq" id="WP_344259856.1">
    <property type="nucleotide sequence ID" value="NZ_BAAAMJ010000012.1"/>
</dbReference>
<proteinExistence type="predicted"/>
<keyword evidence="1" id="KW-0489">Methyltransferase</keyword>
<dbReference type="Pfam" id="PF04672">
    <property type="entry name" value="Methyltransf_19"/>
    <property type="match status" value="1"/>
</dbReference>
<comment type="caution">
    <text evidence="1">The sequence shown here is derived from an EMBL/GenBank/DDBJ whole genome shotgun (WGS) entry which is preliminary data.</text>
</comment>
<dbReference type="Proteomes" id="UP001501303">
    <property type="component" value="Unassembled WGS sequence"/>
</dbReference>
<dbReference type="GO" id="GO:0008168">
    <property type="term" value="F:methyltransferase activity"/>
    <property type="evidence" value="ECO:0007669"/>
    <property type="project" value="UniProtKB-KW"/>
</dbReference>
<protein>
    <submittedName>
        <fullName evidence="1">SAM-dependent methyltransferase</fullName>
    </submittedName>
</protein>
<name>A0ABP5A8U3_9ACTN</name>
<accession>A0ABP5A8U3</accession>
<evidence type="ECO:0000313" key="1">
    <source>
        <dbReference type="EMBL" id="GAA1907024.1"/>
    </source>
</evidence>
<dbReference type="GO" id="GO:0032259">
    <property type="term" value="P:methylation"/>
    <property type="evidence" value="ECO:0007669"/>
    <property type="project" value="UniProtKB-KW"/>
</dbReference>
<keyword evidence="1" id="KW-0808">Transferase</keyword>
<dbReference type="PIRSF" id="PIRSF017393">
    <property type="entry name" value="MTase_SAV2177"/>
    <property type="match status" value="1"/>
</dbReference>
<dbReference type="Gene3D" id="3.40.50.150">
    <property type="entry name" value="Vaccinia Virus protein VP39"/>
    <property type="match status" value="1"/>
</dbReference>
<dbReference type="EMBL" id="BAAAMJ010000012">
    <property type="protein sequence ID" value="GAA1907024.1"/>
    <property type="molecule type" value="Genomic_DNA"/>
</dbReference>
<dbReference type="InterPro" id="IPR029063">
    <property type="entry name" value="SAM-dependent_MTases_sf"/>
</dbReference>
<evidence type="ECO:0000313" key="2">
    <source>
        <dbReference type="Proteomes" id="UP001501303"/>
    </source>
</evidence>
<reference evidence="2" key="1">
    <citation type="journal article" date="2019" name="Int. J. Syst. Evol. Microbiol.">
        <title>The Global Catalogue of Microorganisms (GCM) 10K type strain sequencing project: providing services to taxonomists for standard genome sequencing and annotation.</title>
        <authorList>
            <consortium name="The Broad Institute Genomics Platform"/>
            <consortium name="The Broad Institute Genome Sequencing Center for Infectious Disease"/>
            <person name="Wu L."/>
            <person name="Ma J."/>
        </authorList>
    </citation>
    <scope>NUCLEOTIDE SEQUENCE [LARGE SCALE GENOMIC DNA]</scope>
    <source>
        <strain evidence="2">JCM 13581</strain>
    </source>
</reference>
<organism evidence="1 2">
    <name type="scientific">Streptomyces sodiiphilus</name>
    <dbReference type="NCBI Taxonomy" id="226217"/>
    <lineage>
        <taxon>Bacteria</taxon>
        <taxon>Bacillati</taxon>
        <taxon>Actinomycetota</taxon>
        <taxon>Actinomycetes</taxon>
        <taxon>Kitasatosporales</taxon>
        <taxon>Streptomycetaceae</taxon>
        <taxon>Streptomyces</taxon>
    </lineage>
</organism>